<dbReference type="SMART" id="SM00738">
    <property type="entry name" value="NGN"/>
    <property type="match status" value="1"/>
</dbReference>
<evidence type="ECO:0000313" key="4">
    <source>
        <dbReference type="Proteomes" id="UP001597510"/>
    </source>
</evidence>
<name>A0ABW5J405_9BACT</name>
<dbReference type="InterPro" id="IPR006645">
    <property type="entry name" value="NGN-like_dom"/>
</dbReference>
<protein>
    <submittedName>
        <fullName evidence="3">UpxY family transcription antiterminator</fullName>
    </submittedName>
</protein>
<dbReference type="CDD" id="cd09895">
    <property type="entry name" value="NGN_SP_UpxY"/>
    <property type="match status" value="1"/>
</dbReference>
<dbReference type="Proteomes" id="UP001597510">
    <property type="component" value="Unassembled WGS sequence"/>
</dbReference>
<dbReference type="Pfam" id="PF02357">
    <property type="entry name" value="NusG"/>
    <property type="match status" value="1"/>
</dbReference>
<dbReference type="RefSeq" id="WP_340235680.1">
    <property type="nucleotide sequence ID" value="NZ_JBBEWC010000004.1"/>
</dbReference>
<keyword evidence="4" id="KW-1185">Reference proteome</keyword>
<dbReference type="EMBL" id="JBHULC010000004">
    <property type="protein sequence ID" value="MFD2520269.1"/>
    <property type="molecule type" value="Genomic_DNA"/>
</dbReference>
<evidence type="ECO:0000256" key="1">
    <source>
        <dbReference type="ARBA" id="ARBA00023163"/>
    </source>
</evidence>
<accession>A0ABW5J405</accession>
<dbReference type="InterPro" id="IPR036735">
    <property type="entry name" value="NGN_dom_sf"/>
</dbReference>
<dbReference type="NCBIfam" id="NF033644">
    <property type="entry name" value="antiterm_UpxY"/>
    <property type="match status" value="1"/>
</dbReference>
<gene>
    <name evidence="3" type="ORF">ACFSR2_05190</name>
</gene>
<evidence type="ECO:0000259" key="2">
    <source>
        <dbReference type="SMART" id="SM00738"/>
    </source>
</evidence>
<comment type="caution">
    <text evidence="3">The sequence shown here is derived from an EMBL/GenBank/DDBJ whole genome shotgun (WGS) entry which is preliminary data.</text>
</comment>
<keyword evidence="1" id="KW-0804">Transcription</keyword>
<feature type="domain" description="NusG-like N-terminal" evidence="2">
    <location>
        <begin position="1"/>
        <end position="98"/>
    </location>
</feature>
<dbReference type="Gene3D" id="3.30.70.940">
    <property type="entry name" value="NusG, N-terminal domain"/>
    <property type="match status" value="1"/>
</dbReference>
<evidence type="ECO:0000313" key="3">
    <source>
        <dbReference type="EMBL" id="MFD2520269.1"/>
    </source>
</evidence>
<reference evidence="4" key="1">
    <citation type="journal article" date="2019" name="Int. J. Syst. Evol. Microbiol.">
        <title>The Global Catalogue of Microorganisms (GCM) 10K type strain sequencing project: providing services to taxonomists for standard genome sequencing and annotation.</title>
        <authorList>
            <consortium name="The Broad Institute Genomics Platform"/>
            <consortium name="The Broad Institute Genome Sequencing Center for Infectious Disease"/>
            <person name="Wu L."/>
            <person name="Ma J."/>
        </authorList>
    </citation>
    <scope>NUCLEOTIDE SEQUENCE [LARGE SCALE GENOMIC DNA]</scope>
    <source>
        <strain evidence="4">KCTC 52344</strain>
    </source>
</reference>
<proteinExistence type="predicted"/>
<organism evidence="3 4">
    <name type="scientific">Emticicia soli</name>
    <dbReference type="NCBI Taxonomy" id="2027878"/>
    <lineage>
        <taxon>Bacteria</taxon>
        <taxon>Pseudomonadati</taxon>
        <taxon>Bacteroidota</taxon>
        <taxon>Cytophagia</taxon>
        <taxon>Cytophagales</taxon>
        <taxon>Leadbetterellaceae</taxon>
        <taxon>Emticicia</taxon>
    </lineage>
</organism>
<dbReference type="SUPFAM" id="SSF82679">
    <property type="entry name" value="N-utilization substance G protein NusG, N-terminal domain"/>
    <property type="match status" value="1"/>
</dbReference>
<sequence>MKNWFVVYTKPRQEKKIANELTKIGIEAYCPVKVVARQWSDRKKKVEVPLFTSYCFVYLEDSDRNKVFQVSGVLRYLFWLKKPAIVRDKEIAEIKRWLNEYDHEQISIKQFQNNERVIIKSGILIDKEAIVMKQNGNQLMLQLESLGFALYVSQSNIIVNPIENKEKQIT</sequence>